<accession>A0A330LT30</accession>
<name>A0A330LT30_9GAMM</name>
<dbReference type="Gene3D" id="3.40.50.2000">
    <property type="entry name" value="Glycogen Phosphorylase B"/>
    <property type="match status" value="1"/>
</dbReference>
<proteinExistence type="predicted"/>
<protein>
    <recommendedName>
        <fullName evidence="3">Glycosyltransferase</fullName>
    </recommendedName>
</protein>
<keyword evidence="2" id="KW-1185">Reference proteome</keyword>
<gene>
    <name evidence="1" type="ORF">MORIYA_3672</name>
</gene>
<evidence type="ECO:0000313" key="1">
    <source>
        <dbReference type="EMBL" id="SQD80124.1"/>
    </source>
</evidence>
<dbReference type="Proteomes" id="UP000250163">
    <property type="component" value="Chromosome MORIYA"/>
</dbReference>
<dbReference type="SUPFAM" id="SSF53756">
    <property type="entry name" value="UDP-Glycosyltransferase/glycogen phosphorylase"/>
    <property type="match status" value="1"/>
</dbReference>
<dbReference type="AlphaFoldDB" id="A0A330LT30"/>
<dbReference type="KEGG" id="mya:MORIYA_3672"/>
<dbReference type="RefSeq" id="WP_112717232.1">
    <property type="nucleotide sequence ID" value="NZ_LS483250.1"/>
</dbReference>
<dbReference type="OrthoDB" id="9769600at2"/>
<organism evidence="1 2">
    <name type="scientific">Moritella yayanosii</name>
    <dbReference type="NCBI Taxonomy" id="69539"/>
    <lineage>
        <taxon>Bacteria</taxon>
        <taxon>Pseudomonadati</taxon>
        <taxon>Pseudomonadota</taxon>
        <taxon>Gammaproteobacteria</taxon>
        <taxon>Alteromonadales</taxon>
        <taxon>Moritellaceae</taxon>
        <taxon>Moritella</taxon>
    </lineage>
</organism>
<evidence type="ECO:0000313" key="2">
    <source>
        <dbReference type="Proteomes" id="UP000250163"/>
    </source>
</evidence>
<evidence type="ECO:0008006" key="3">
    <source>
        <dbReference type="Google" id="ProtNLM"/>
    </source>
</evidence>
<dbReference type="EMBL" id="LS483250">
    <property type="protein sequence ID" value="SQD80124.1"/>
    <property type="molecule type" value="Genomic_DNA"/>
</dbReference>
<sequence>MKNKFSQLFFRILRKLKLYGLLTFFDKKWKSGCYSWPFDENEKVFLFVGQQTPWSIFHQRPQNFAKELARKGFKVVYCIAPYSGVQPDQEVYGIKEIEEGVFLYNHYKDWPISLPNVKYIYSCYPFHKSIAEKFKNQFHDALLIYDIFDDFSLFETKASDRDNHEYLIKKSDLCLYSADILKPVNAKNSCYSPNSVDVKHFSNRIKMKKIVYFGAIDSWFDFDSVEQAAKENVDSLFYIAGIVAPSVKSKFSLLLSENNIIFLGKVDYKYIPSIFDGFDVGIIPFIKNNITDAVNPIKMHEYVALGLKVISSPIQEVIKYKDSVIFYDESNTLSDRIMQSDKIKSKNLVAESWSDIVDKILLNAKSEKK</sequence>
<reference evidence="2" key="1">
    <citation type="submission" date="2018-05" db="EMBL/GenBank/DDBJ databases">
        <authorList>
            <person name="Cea G.-C."/>
            <person name="William W."/>
        </authorList>
    </citation>
    <scope>NUCLEOTIDE SEQUENCE [LARGE SCALE GENOMIC DNA]</scope>
    <source>
        <strain evidence="2">DB21MT 5</strain>
    </source>
</reference>